<keyword evidence="2" id="KW-1185">Reference proteome</keyword>
<organism evidence="1 2">
    <name type="scientific">Paracidovorax citrulli</name>
    <name type="common">Acidovorax citrulli</name>
    <dbReference type="NCBI Taxonomy" id="80869"/>
    <lineage>
        <taxon>Bacteria</taxon>
        <taxon>Pseudomonadati</taxon>
        <taxon>Pseudomonadota</taxon>
        <taxon>Betaproteobacteria</taxon>
        <taxon>Burkholderiales</taxon>
        <taxon>Comamonadaceae</taxon>
        <taxon>Paracidovorax</taxon>
    </lineage>
</organism>
<protein>
    <submittedName>
        <fullName evidence="1">Uncharacterized protein</fullName>
    </submittedName>
</protein>
<dbReference type="RefSeq" id="WP_081436501.1">
    <property type="nucleotide sequence ID" value="NZ_CP023687.1"/>
</dbReference>
<reference evidence="1 2" key="1">
    <citation type="submission" date="2023-06" db="EMBL/GenBank/DDBJ databases">
        <authorList>
            <person name="Ham H."/>
            <person name="Park D.S."/>
        </authorList>
    </citation>
    <scope>NUCLEOTIDE SEQUENCE [LARGE SCALE GENOMIC DNA]</scope>
    <source>
        <strain evidence="1 2">KACC 17005</strain>
    </source>
</reference>
<accession>A0ABY9AKB5</accession>
<dbReference type="Proteomes" id="UP001242732">
    <property type="component" value="Chromosome"/>
</dbReference>
<name>A0ABY9AKB5_PARCI</name>
<proteinExistence type="predicted"/>
<sequence>MTTSITWTGNPPDDHPTLLHLPPWFGVPEQVVLPLPADAYEVRERQREWFEVRVRATEQLVYSGLGPVSIAVSPAPF</sequence>
<evidence type="ECO:0000313" key="2">
    <source>
        <dbReference type="Proteomes" id="UP001242732"/>
    </source>
</evidence>
<evidence type="ECO:0000313" key="1">
    <source>
        <dbReference type="EMBL" id="WIY47389.1"/>
    </source>
</evidence>
<dbReference type="GeneID" id="79793273"/>
<dbReference type="EMBL" id="CP127363">
    <property type="protein sequence ID" value="WIY47389.1"/>
    <property type="molecule type" value="Genomic_DNA"/>
</dbReference>
<gene>
    <name evidence="1" type="ORF">QRO08_16295</name>
</gene>